<feature type="transmembrane region" description="Helical" evidence="5">
    <location>
        <begin position="416"/>
        <end position="439"/>
    </location>
</feature>
<feature type="transmembrane region" description="Helical" evidence="5">
    <location>
        <begin position="16"/>
        <end position="40"/>
    </location>
</feature>
<name>A0ABN2IYE4_9ACTN</name>
<dbReference type="Pfam" id="PF07690">
    <property type="entry name" value="MFS_1"/>
    <property type="match status" value="2"/>
</dbReference>
<feature type="transmembrane region" description="Helical" evidence="5">
    <location>
        <begin position="146"/>
        <end position="169"/>
    </location>
</feature>
<evidence type="ECO:0000256" key="2">
    <source>
        <dbReference type="ARBA" id="ARBA00022692"/>
    </source>
</evidence>
<feature type="transmembrane region" description="Helical" evidence="5">
    <location>
        <begin position="181"/>
        <end position="201"/>
    </location>
</feature>
<keyword evidence="3 5" id="KW-1133">Transmembrane helix</keyword>
<feature type="transmembrane region" description="Helical" evidence="5">
    <location>
        <begin position="377"/>
        <end position="404"/>
    </location>
</feature>
<evidence type="ECO:0000256" key="1">
    <source>
        <dbReference type="ARBA" id="ARBA00004651"/>
    </source>
</evidence>
<feature type="transmembrane region" description="Helical" evidence="5">
    <location>
        <begin position="280"/>
        <end position="307"/>
    </location>
</feature>
<evidence type="ECO:0000256" key="3">
    <source>
        <dbReference type="ARBA" id="ARBA00022989"/>
    </source>
</evidence>
<gene>
    <name evidence="7" type="ORF">GCM10009765_74130</name>
</gene>
<feature type="transmembrane region" description="Helical" evidence="5">
    <location>
        <begin position="238"/>
        <end position="259"/>
    </location>
</feature>
<protein>
    <submittedName>
        <fullName evidence="7">MFS transporter</fullName>
    </submittedName>
</protein>
<feature type="domain" description="Major facilitator superfamily (MFS) profile" evidence="6">
    <location>
        <begin position="18"/>
        <end position="477"/>
    </location>
</feature>
<dbReference type="PANTHER" id="PTHR42718:SF39">
    <property type="entry name" value="ACTINORHODIN TRANSPORTER-RELATED"/>
    <property type="match status" value="1"/>
</dbReference>
<feature type="transmembrane region" description="Helical" evidence="5">
    <location>
        <begin position="347"/>
        <end position="371"/>
    </location>
</feature>
<feature type="transmembrane region" description="Helical" evidence="5">
    <location>
        <begin position="85"/>
        <end position="106"/>
    </location>
</feature>
<evidence type="ECO:0000313" key="8">
    <source>
        <dbReference type="Proteomes" id="UP001500618"/>
    </source>
</evidence>
<evidence type="ECO:0000256" key="4">
    <source>
        <dbReference type="ARBA" id="ARBA00023136"/>
    </source>
</evidence>
<feature type="transmembrane region" description="Helical" evidence="5">
    <location>
        <begin position="313"/>
        <end position="335"/>
    </location>
</feature>
<dbReference type="Gene3D" id="1.20.1250.20">
    <property type="entry name" value="MFS general substrate transporter like domains"/>
    <property type="match status" value="1"/>
</dbReference>
<dbReference type="InterPro" id="IPR020846">
    <property type="entry name" value="MFS_dom"/>
</dbReference>
<evidence type="ECO:0000313" key="7">
    <source>
        <dbReference type="EMBL" id="GAA1714275.1"/>
    </source>
</evidence>
<dbReference type="EMBL" id="BAAANY010000038">
    <property type="protein sequence ID" value="GAA1714275.1"/>
    <property type="molecule type" value="Genomic_DNA"/>
</dbReference>
<dbReference type="PANTHER" id="PTHR42718">
    <property type="entry name" value="MAJOR FACILITATOR SUPERFAMILY MULTIDRUG TRANSPORTER MFSC"/>
    <property type="match status" value="1"/>
</dbReference>
<evidence type="ECO:0000256" key="5">
    <source>
        <dbReference type="SAM" id="Phobius"/>
    </source>
</evidence>
<sequence>MSAAETTVPRTGSGRWVALVVVLVASFMQLLDGTITNVAIPLIKRDLQATDAQIQFVLAAYLLAYAALLITGGRIGDIIGRKRSFMIGMVGFILASILCGLCQSGLQLDLARGLQGITAALMLPQVLAVMQVLFPPGSHPGDRAKAFGLYGLTLGLPTLLGPFVGGGILQANLGGLGWRPIFLVNVPIGIAVLLLAPRFLPESKATGKVRLDLVGVVLIAVALVLLVGVLVQGRQAGWPAWAWIGGVLAIAALVAFWWWESRLTEQQRSPLLPMTLFHDRAFSVGLLITLVVFAGFTPLVFFFSIYLQLGVGYSPLAAGITTVPFAVGSMITSIASAMLAPKLGRTLLTLGAAVVCVGMAALAVTIGFAAVPLASGWLVAPALLIAGLGLGMLVGPLVNVILGASKSADAGAASGVLNNVNIVAGAVGVALFGVIFFSAAGGGTALAYTSAVRLTIISTLVAFAIVLVLTFALPQPARTPVANVGRTPEGSHS</sequence>
<dbReference type="RefSeq" id="WP_344314762.1">
    <property type="nucleotide sequence ID" value="NZ_BAAANY010000038.1"/>
</dbReference>
<dbReference type="InterPro" id="IPR036259">
    <property type="entry name" value="MFS_trans_sf"/>
</dbReference>
<reference evidence="7 8" key="1">
    <citation type="journal article" date="2019" name="Int. J. Syst. Evol. Microbiol.">
        <title>The Global Catalogue of Microorganisms (GCM) 10K type strain sequencing project: providing services to taxonomists for standard genome sequencing and annotation.</title>
        <authorList>
            <consortium name="The Broad Institute Genomics Platform"/>
            <consortium name="The Broad Institute Genome Sequencing Center for Infectious Disease"/>
            <person name="Wu L."/>
            <person name="Ma J."/>
        </authorList>
    </citation>
    <scope>NUCLEOTIDE SEQUENCE [LARGE SCALE GENOMIC DNA]</scope>
    <source>
        <strain evidence="7 8">JCM 14718</strain>
    </source>
</reference>
<evidence type="ECO:0000259" key="6">
    <source>
        <dbReference type="PROSITE" id="PS50850"/>
    </source>
</evidence>
<keyword evidence="8" id="KW-1185">Reference proteome</keyword>
<organism evidence="7 8">
    <name type="scientific">Fodinicola feengrottensis</name>
    <dbReference type="NCBI Taxonomy" id="435914"/>
    <lineage>
        <taxon>Bacteria</taxon>
        <taxon>Bacillati</taxon>
        <taxon>Actinomycetota</taxon>
        <taxon>Actinomycetes</taxon>
        <taxon>Mycobacteriales</taxon>
        <taxon>Fodinicola</taxon>
    </lineage>
</organism>
<dbReference type="Gene3D" id="1.20.1720.10">
    <property type="entry name" value="Multidrug resistance protein D"/>
    <property type="match status" value="1"/>
</dbReference>
<dbReference type="PROSITE" id="PS50850">
    <property type="entry name" value="MFS"/>
    <property type="match status" value="1"/>
</dbReference>
<dbReference type="SUPFAM" id="SSF103473">
    <property type="entry name" value="MFS general substrate transporter"/>
    <property type="match status" value="2"/>
</dbReference>
<keyword evidence="2 5" id="KW-0812">Transmembrane</keyword>
<dbReference type="Proteomes" id="UP001500618">
    <property type="component" value="Unassembled WGS sequence"/>
</dbReference>
<proteinExistence type="predicted"/>
<dbReference type="InterPro" id="IPR011701">
    <property type="entry name" value="MFS"/>
</dbReference>
<dbReference type="CDD" id="cd17321">
    <property type="entry name" value="MFS_MMR_MDR_like"/>
    <property type="match status" value="1"/>
</dbReference>
<comment type="caution">
    <text evidence="7">The sequence shown here is derived from an EMBL/GenBank/DDBJ whole genome shotgun (WGS) entry which is preliminary data.</text>
</comment>
<feature type="transmembrane region" description="Helical" evidence="5">
    <location>
        <begin position="213"/>
        <end position="232"/>
    </location>
</feature>
<comment type="subcellular location">
    <subcellularLocation>
        <location evidence="1">Cell membrane</location>
        <topology evidence="1">Multi-pass membrane protein</topology>
    </subcellularLocation>
</comment>
<feature type="transmembrane region" description="Helical" evidence="5">
    <location>
        <begin position="451"/>
        <end position="473"/>
    </location>
</feature>
<feature type="transmembrane region" description="Helical" evidence="5">
    <location>
        <begin position="112"/>
        <end position="134"/>
    </location>
</feature>
<keyword evidence="4 5" id="KW-0472">Membrane</keyword>
<feature type="transmembrane region" description="Helical" evidence="5">
    <location>
        <begin position="52"/>
        <end position="73"/>
    </location>
</feature>
<accession>A0ABN2IYE4</accession>